<dbReference type="SUPFAM" id="SSF54001">
    <property type="entry name" value="Cysteine proteinases"/>
    <property type="match status" value="1"/>
</dbReference>
<dbReference type="CDD" id="cd14270">
    <property type="entry name" value="UBA"/>
    <property type="match status" value="1"/>
</dbReference>
<dbReference type="AlphaFoldDB" id="A0A813GH52"/>
<dbReference type="PROSITE" id="PS50802">
    <property type="entry name" value="OTU"/>
    <property type="match status" value="1"/>
</dbReference>
<dbReference type="InterPro" id="IPR038765">
    <property type="entry name" value="Papain-like_cys_pep_sf"/>
</dbReference>
<name>A0A813GH52_POLGL</name>
<reference evidence="3" key="1">
    <citation type="submission" date="2021-02" db="EMBL/GenBank/DDBJ databases">
        <authorList>
            <person name="Dougan E. K."/>
            <person name="Rhodes N."/>
            <person name="Thang M."/>
            <person name="Chan C."/>
        </authorList>
    </citation>
    <scope>NUCLEOTIDE SEQUENCE</scope>
</reference>
<feature type="compositionally biased region" description="Basic and acidic residues" evidence="1">
    <location>
        <begin position="219"/>
        <end position="234"/>
    </location>
</feature>
<organism evidence="3 4">
    <name type="scientific">Polarella glacialis</name>
    <name type="common">Dinoflagellate</name>
    <dbReference type="NCBI Taxonomy" id="89957"/>
    <lineage>
        <taxon>Eukaryota</taxon>
        <taxon>Sar</taxon>
        <taxon>Alveolata</taxon>
        <taxon>Dinophyceae</taxon>
        <taxon>Suessiales</taxon>
        <taxon>Suessiaceae</taxon>
        <taxon>Polarella</taxon>
    </lineage>
</organism>
<evidence type="ECO:0000313" key="3">
    <source>
        <dbReference type="EMBL" id="CAE8621988.1"/>
    </source>
</evidence>
<accession>A0A813GH52</accession>
<protein>
    <recommendedName>
        <fullName evidence="2">OTU domain-containing protein</fullName>
    </recommendedName>
</protein>
<evidence type="ECO:0000313" key="4">
    <source>
        <dbReference type="Proteomes" id="UP000654075"/>
    </source>
</evidence>
<dbReference type="Proteomes" id="UP000654075">
    <property type="component" value="Unassembled WGS sequence"/>
</dbReference>
<dbReference type="InterPro" id="IPR003323">
    <property type="entry name" value="OTU_dom"/>
</dbReference>
<feature type="compositionally biased region" description="Polar residues" evidence="1">
    <location>
        <begin position="274"/>
        <end position="284"/>
    </location>
</feature>
<proteinExistence type="predicted"/>
<dbReference type="CDD" id="cd22744">
    <property type="entry name" value="OTU"/>
    <property type="match status" value="1"/>
</dbReference>
<sequence>MGQQVSARDVLLTPAAGMENSEDSTRLQRVSETGDGDCLFHALARQCLGSSTRAPEVRAAVCGWMEQHMLPSAVQRGLSDLSPQHRDEISRTMSDVVDFNGDDDKLLCYVQRMRRRGEWGSGLEALCAAYFYRRPVFFWCSSPDGPPVSTIEPPSAGNPPVGLLHINGNHWESIIVPADWVGSKKGFVMVCAPRPSAAEVADDRAFLKEDGPAPVVDPSRTDEQRRQQRERVASRYEALMPTNSTSSSSSSKPARRPLAIKQTLASKNALAKPPTTTVSNGRRTVSTSMSSVDFEVLEAELRNRRCLEALVLHGLTELQALEALTACHGDANQVKALYGIDSDVTQAESHAPGTSEDLLQRTHCVEALVRLGFSELQALEALTGCDGDVSLVKRTYGLDWDPVSGKTVQNWFGTPQ</sequence>
<comment type="caution">
    <text evidence="3">The sequence shown here is derived from an EMBL/GenBank/DDBJ whole genome shotgun (WGS) entry which is preliminary data.</text>
</comment>
<keyword evidence="4" id="KW-1185">Reference proteome</keyword>
<evidence type="ECO:0000256" key="1">
    <source>
        <dbReference type="SAM" id="MobiDB-lite"/>
    </source>
</evidence>
<feature type="region of interest" description="Disordered" evidence="1">
    <location>
        <begin position="1"/>
        <end position="26"/>
    </location>
</feature>
<dbReference type="EMBL" id="CAJNNV010027864">
    <property type="protein sequence ID" value="CAE8621988.1"/>
    <property type="molecule type" value="Genomic_DNA"/>
</dbReference>
<dbReference type="Gene3D" id="3.90.70.80">
    <property type="match status" value="1"/>
</dbReference>
<dbReference type="OrthoDB" id="415023at2759"/>
<gene>
    <name evidence="3" type="ORF">PGLA1383_LOCUS39505</name>
</gene>
<feature type="region of interest" description="Disordered" evidence="1">
    <location>
        <begin position="205"/>
        <end position="284"/>
    </location>
</feature>
<evidence type="ECO:0000259" key="2">
    <source>
        <dbReference type="PROSITE" id="PS50802"/>
    </source>
</evidence>
<dbReference type="Pfam" id="PF02338">
    <property type="entry name" value="OTU"/>
    <property type="match status" value="1"/>
</dbReference>
<feature type="domain" description="OTU" evidence="2">
    <location>
        <begin position="27"/>
        <end position="177"/>
    </location>
</feature>